<evidence type="ECO:0000256" key="1">
    <source>
        <dbReference type="SAM" id="MobiDB-lite"/>
    </source>
</evidence>
<evidence type="ECO:0000313" key="2">
    <source>
        <dbReference type="EMBL" id="QSS60357.1"/>
    </source>
</evidence>
<organism evidence="2 3">
    <name type="scientific">Ajellomyces capsulatus</name>
    <name type="common">Darling's disease fungus</name>
    <name type="synonym">Histoplasma capsulatum</name>
    <dbReference type="NCBI Taxonomy" id="5037"/>
    <lineage>
        <taxon>Eukaryota</taxon>
        <taxon>Fungi</taxon>
        <taxon>Dikarya</taxon>
        <taxon>Ascomycota</taxon>
        <taxon>Pezizomycotina</taxon>
        <taxon>Eurotiomycetes</taxon>
        <taxon>Eurotiomycetidae</taxon>
        <taxon>Onygenales</taxon>
        <taxon>Ajellomycetaceae</taxon>
        <taxon>Histoplasma</taxon>
    </lineage>
</organism>
<dbReference type="AlphaFoldDB" id="A0A8A1M830"/>
<feature type="region of interest" description="Disordered" evidence="1">
    <location>
        <begin position="35"/>
        <end position="63"/>
    </location>
</feature>
<reference evidence="2" key="1">
    <citation type="submission" date="2021-01" db="EMBL/GenBank/DDBJ databases">
        <title>Chromosome-level genome assembly of a human fungal pathogen reveals clustering of transcriptionally co-regulated genes.</title>
        <authorList>
            <person name="Voorhies M."/>
            <person name="Cohen S."/>
            <person name="Shea T.P."/>
            <person name="Petrus S."/>
            <person name="Munoz J.F."/>
            <person name="Poplawski S."/>
            <person name="Goldman W.E."/>
            <person name="Michael T."/>
            <person name="Cuomo C.A."/>
            <person name="Sil A."/>
            <person name="Beyhan S."/>
        </authorList>
    </citation>
    <scope>NUCLEOTIDE SEQUENCE</scope>
    <source>
        <strain evidence="2">WU24</strain>
    </source>
</reference>
<name>A0A8A1M830_AJECA</name>
<accession>A0A8A1M830</accession>
<feature type="compositionally biased region" description="Polar residues" evidence="1">
    <location>
        <begin position="50"/>
        <end position="63"/>
    </location>
</feature>
<dbReference type="VEuPathDB" id="FungiDB:I7I51_05155"/>
<dbReference type="EMBL" id="CP069110">
    <property type="protein sequence ID" value="QSS60357.1"/>
    <property type="molecule type" value="Genomic_DNA"/>
</dbReference>
<proteinExistence type="predicted"/>
<feature type="region of interest" description="Disordered" evidence="1">
    <location>
        <begin position="1"/>
        <end position="23"/>
    </location>
</feature>
<sequence>MGIRSVTIQGHGIDGGGISGVDFSDIPLAKKIPILREKSKPNLGNDKPKNQSQKPRQLWRSSTSSYHVGAVVNSGESANHKTRFDPLIPHRGTVTWLAVPIAD</sequence>
<gene>
    <name evidence="2" type="ORF">I7I51_05155</name>
</gene>
<dbReference type="Proteomes" id="UP000663671">
    <property type="component" value="Chromosome 4"/>
</dbReference>
<protein>
    <submittedName>
        <fullName evidence="2">Uncharacterized protein</fullName>
    </submittedName>
</protein>
<evidence type="ECO:0000313" key="3">
    <source>
        <dbReference type="Proteomes" id="UP000663671"/>
    </source>
</evidence>